<dbReference type="Gene3D" id="2.30.30.40">
    <property type="entry name" value="SH3 Domains"/>
    <property type="match status" value="1"/>
</dbReference>
<evidence type="ECO:0000256" key="3">
    <source>
        <dbReference type="SAM" id="Coils"/>
    </source>
</evidence>
<evidence type="ECO:0000256" key="2">
    <source>
        <dbReference type="PROSITE-ProRule" id="PRU00192"/>
    </source>
</evidence>
<dbReference type="CDD" id="cd00174">
    <property type="entry name" value="SH3"/>
    <property type="match status" value="1"/>
</dbReference>
<dbReference type="SMART" id="SM00326">
    <property type="entry name" value="SH3"/>
    <property type="match status" value="1"/>
</dbReference>
<reference evidence="5 6" key="1">
    <citation type="submission" date="2021-04" db="EMBL/GenBank/DDBJ databases">
        <authorList>
            <person name="Bliznina A."/>
        </authorList>
    </citation>
    <scope>NUCLEOTIDE SEQUENCE [LARGE SCALE GENOMIC DNA]</scope>
</reference>
<evidence type="ECO:0000256" key="1">
    <source>
        <dbReference type="ARBA" id="ARBA00022443"/>
    </source>
</evidence>
<dbReference type="Pfam" id="PF00018">
    <property type="entry name" value="SH3_1"/>
    <property type="match status" value="1"/>
</dbReference>
<keyword evidence="1 2" id="KW-0728">SH3 domain</keyword>
<evidence type="ECO:0000313" key="5">
    <source>
        <dbReference type="EMBL" id="CAG5096448.1"/>
    </source>
</evidence>
<dbReference type="SUPFAM" id="SSF50044">
    <property type="entry name" value="SH3-domain"/>
    <property type="match status" value="1"/>
</dbReference>
<keyword evidence="6" id="KW-1185">Reference proteome</keyword>
<evidence type="ECO:0000259" key="4">
    <source>
        <dbReference type="PROSITE" id="PS50002"/>
    </source>
</evidence>
<proteinExistence type="predicted"/>
<gene>
    <name evidence="5" type="ORF">OKIOD_LOCUS6180</name>
</gene>
<organism evidence="5 6">
    <name type="scientific">Oikopleura dioica</name>
    <name type="common">Tunicate</name>
    <dbReference type="NCBI Taxonomy" id="34765"/>
    <lineage>
        <taxon>Eukaryota</taxon>
        <taxon>Metazoa</taxon>
        <taxon>Chordata</taxon>
        <taxon>Tunicata</taxon>
        <taxon>Appendicularia</taxon>
        <taxon>Copelata</taxon>
        <taxon>Oikopleuridae</taxon>
        <taxon>Oikopleura</taxon>
    </lineage>
</organism>
<evidence type="ECO:0000313" key="6">
    <source>
        <dbReference type="Proteomes" id="UP001158576"/>
    </source>
</evidence>
<feature type="coiled-coil region" evidence="3">
    <location>
        <begin position="7"/>
        <end position="37"/>
    </location>
</feature>
<protein>
    <submittedName>
        <fullName evidence="5">Oidioi.mRNA.OKI2018_I69.XSR.g14622.t1.cds</fullName>
    </submittedName>
</protein>
<dbReference type="Proteomes" id="UP001158576">
    <property type="component" value="Chromosome XSR"/>
</dbReference>
<dbReference type="EMBL" id="OU015569">
    <property type="protein sequence ID" value="CAG5096448.1"/>
    <property type="molecule type" value="Genomic_DNA"/>
</dbReference>
<dbReference type="PROSITE" id="PS50002">
    <property type="entry name" value="SH3"/>
    <property type="match status" value="1"/>
</dbReference>
<feature type="domain" description="SH3" evidence="4">
    <location>
        <begin position="59"/>
        <end position="120"/>
    </location>
</feature>
<dbReference type="InterPro" id="IPR036028">
    <property type="entry name" value="SH3-like_dom_sf"/>
</dbReference>
<dbReference type="InterPro" id="IPR001452">
    <property type="entry name" value="SH3_domain"/>
</dbReference>
<accession>A0ABN7SAF0</accession>
<sequence>MAENAKVELLKQVIQDKNDQIARLEEAVRKLKRITRDQSMQIDRQQKTVTAIRMLVEPGKGSVAFAKHDYEASESGEISFSKGQRIMLLEKPDAEGWARGRTEDGSEAIFPIDFLDIVTL</sequence>
<name>A0ABN7SAF0_OIKDI</name>
<keyword evidence="3" id="KW-0175">Coiled coil</keyword>